<dbReference type="EMBL" id="MSFK01000040">
    <property type="protein sequence ID" value="PWY69840.1"/>
    <property type="molecule type" value="Genomic_DNA"/>
</dbReference>
<evidence type="ECO:0000313" key="1">
    <source>
        <dbReference type="EMBL" id="PWY69840.1"/>
    </source>
</evidence>
<sequence length="79" mass="8916">MTHPPNRRLERFTGSLIALSSSTQCTSSSLITITAVPDGNSSGEMVDWPMNGWDITTLFYDFHRLSHRPKIFEGITERC</sequence>
<name>A0A317VD78_9EURO</name>
<comment type="caution">
    <text evidence="1">The sequence shown here is derived from an EMBL/GenBank/DDBJ whole genome shotgun (WGS) entry which is preliminary data.</text>
</comment>
<dbReference type="AlphaFoldDB" id="A0A317VD78"/>
<proteinExistence type="predicted"/>
<dbReference type="Proteomes" id="UP000246702">
    <property type="component" value="Unassembled WGS sequence"/>
</dbReference>
<accession>A0A317VD78</accession>
<dbReference type="RefSeq" id="XP_025462538.1">
    <property type="nucleotide sequence ID" value="XM_025606691.1"/>
</dbReference>
<evidence type="ECO:0000313" key="2">
    <source>
        <dbReference type="Proteomes" id="UP000246702"/>
    </source>
</evidence>
<reference evidence="1 2" key="1">
    <citation type="submission" date="2016-12" db="EMBL/GenBank/DDBJ databases">
        <title>The genomes of Aspergillus section Nigri reveals drivers in fungal speciation.</title>
        <authorList>
            <consortium name="DOE Joint Genome Institute"/>
            <person name="Vesth T.C."/>
            <person name="Nybo J."/>
            <person name="Theobald S."/>
            <person name="Brandl J."/>
            <person name="Frisvad J.C."/>
            <person name="Nielsen K.F."/>
            <person name="Lyhne E.K."/>
            <person name="Kogle M.E."/>
            <person name="Kuo A."/>
            <person name="Riley R."/>
            <person name="Clum A."/>
            <person name="Nolan M."/>
            <person name="Lipzen A."/>
            <person name="Salamov A."/>
            <person name="Henrissat B."/>
            <person name="Wiebenga A."/>
            <person name="De Vries R.P."/>
            <person name="Grigoriev I.V."/>
            <person name="Mortensen U.H."/>
            <person name="Andersen M.R."/>
            <person name="Baker S.E."/>
        </authorList>
    </citation>
    <scope>NUCLEOTIDE SEQUENCE [LARGE SCALE GENOMIC DNA]</scope>
    <source>
        <strain evidence="1 2">CBS 115572</strain>
    </source>
</reference>
<gene>
    <name evidence="1" type="ORF">BO94DRAFT_291653</name>
</gene>
<keyword evidence="2" id="KW-1185">Reference proteome</keyword>
<protein>
    <submittedName>
        <fullName evidence="1">Uncharacterized protein</fullName>
    </submittedName>
</protein>
<dbReference type="GeneID" id="37108834"/>
<organism evidence="1 2">
    <name type="scientific">Aspergillus sclerotioniger CBS 115572</name>
    <dbReference type="NCBI Taxonomy" id="1450535"/>
    <lineage>
        <taxon>Eukaryota</taxon>
        <taxon>Fungi</taxon>
        <taxon>Dikarya</taxon>
        <taxon>Ascomycota</taxon>
        <taxon>Pezizomycotina</taxon>
        <taxon>Eurotiomycetes</taxon>
        <taxon>Eurotiomycetidae</taxon>
        <taxon>Eurotiales</taxon>
        <taxon>Aspergillaceae</taxon>
        <taxon>Aspergillus</taxon>
        <taxon>Aspergillus subgen. Circumdati</taxon>
    </lineage>
</organism>